<proteinExistence type="predicted"/>
<keyword evidence="1" id="KW-0812">Transmembrane</keyword>
<keyword evidence="3" id="KW-1185">Reference proteome</keyword>
<accession>A0AAV2RSV8</accession>
<sequence>MTSSALSLMSQADVSLRSLGFDLKQYFQSFDLQTVGVVVLVAALGLFLFNLLSYAYATYTGRSDGFRPYGRSLITGAARAWQDKDHWGINDVRGGRGLDEVAGILDALSNAVLEWEEPSNALRNRAL</sequence>
<dbReference type="EMBL" id="CAXKWB010029605">
    <property type="protein sequence ID" value="CAL4135886.1"/>
    <property type="molecule type" value="Genomic_DNA"/>
</dbReference>
<protein>
    <submittedName>
        <fullName evidence="2">Uncharacterized protein</fullName>
    </submittedName>
</protein>
<feature type="transmembrane region" description="Helical" evidence="1">
    <location>
        <begin position="35"/>
        <end position="57"/>
    </location>
</feature>
<keyword evidence="1" id="KW-0472">Membrane</keyword>
<evidence type="ECO:0000313" key="2">
    <source>
        <dbReference type="EMBL" id="CAL4135886.1"/>
    </source>
</evidence>
<keyword evidence="1" id="KW-1133">Transmembrane helix</keyword>
<dbReference type="AlphaFoldDB" id="A0AAV2RSV8"/>
<dbReference type="Proteomes" id="UP001497623">
    <property type="component" value="Unassembled WGS sequence"/>
</dbReference>
<evidence type="ECO:0000256" key="1">
    <source>
        <dbReference type="SAM" id="Phobius"/>
    </source>
</evidence>
<reference evidence="2 3" key="1">
    <citation type="submission" date="2024-05" db="EMBL/GenBank/DDBJ databases">
        <authorList>
            <person name="Wallberg A."/>
        </authorList>
    </citation>
    <scope>NUCLEOTIDE SEQUENCE [LARGE SCALE GENOMIC DNA]</scope>
</reference>
<organism evidence="2 3">
    <name type="scientific">Meganyctiphanes norvegica</name>
    <name type="common">Northern krill</name>
    <name type="synonym">Thysanopoda norvegica</name>
    <dbReference type="NCBI Taxonomy" id="48144"/>
    <lineage>
        <taxon>Eukaryota</taxon>
        <taxon>Metazoa</taxon>
        <taxon>Ecdysozoa</taxon>
        <taxon>Arthropoda</taxon>
        <taxon>Crustacea</taxon>
        <taxon>Multicrustacea</taxon>
        <taxon>Malacostraca</taxon>
        <taxon>Eumalacostraca</taxon>
        <taxon>Eucarida</taxon>
        <taxon>Euphausiacea</taxon>
        <taxon>Euphausiidae</taxon>
        <taxon>Meganyctiphanes</taxon>
    </lineage>
</organism>
<gene>
    <name evidence="2" type="ORF">MNOR_LOCUS27731</name>
</gene>
<name>A0AAV2RSV8_MEGNR</name>
<comment type="caution">
    <text evidence="2">The sequence shown here is derived from an EMBL/GenBank/DDBJ whole genome shotgun (WGS) entry which is preliminary data.</text>
</comment>
<evidence type="ECO:0000313" key="3">
    <source>
        <dbReference type="Proteomes" id="UP001497623"/>
    </source>
</evidence>